<organism evidence="2 3">
    <name type="scientific">Hufsiella ginkgonis</name>
    <dbReference type="NCBI Taxonomy" id="2695274"/>
    <lineage>
        <taxon>Bacteria</taxon>
        <taxon>Pseudomonadati</taxon>
        <taxon>Bacteroidota</taxon>
        <taxon>Sphingobacteriia</taxon>
        <taxon>Sphingobacteriales</taxon>
        <taxon>Sphingobacteriaceae</taxon>
        <taxon>Hufsiella</taxon>
    </lineage>
</organism>
<keyword evidence="1" id="KW-0732">Signal</keyword>
<dbReference type="RefSeq" id="WP_160908768.1">
    <property type="nucleotide sequence ID" value="NZ_WVHS01000006.1"/>
</dbReference>
<dbReference type="Proteomes" id="UP000451233">
    <property type="component" value="Unassembled WGS sequence"/>
</dbReference>
<evidence type="ECO:0000256" key="1">
    <source>
        <dbReference type="SAM" id="SignalP"/>
    </source>
</evidence>
<dbReference type="EMBL" id="WVHS01000006">
    <property type="protein sequence ID" value="MXV17758.1"/>
    <property type="molecule type" value="Genomic_DNA"/>
</dbReference>
<feature type="signal peptide" evidence="1">
    <location>
        <begin position="1"/>
        <end position="19"/>
    </location>
</feature>
<keyword evidence="3" id="KW-1185">Reference proteome</keyword>
<feature type="chain" id="PRO_5029542057" evidence="1">
    <location>
        <begin position="20"/>
        <end position="241"/>
    </location>
</feature>
<reference evidence="2 3" key="1">
    <citation type="submission" date="2019-11" db="EMBL/GenBank/DDBJ databases">
        <title>Pedobacter sp. HMF7056 Genome sequencing and assembly.</title>
        <authorList>
            <person name="Kang H."/>
            <person name="Kim H."/>
            <person name="Joh K."/>
        </authorList>
    </citation>
    <scope>NUCLEOTIDE SEQUENCE [LARGE SCALE GENOMIC DNA]</scope>
    <source>
        <strain evidence="2 3">HMF7056</strain>
    </source>
</reference>
<dbReference type="AlphaFoldDB" id="A0A7K1Y3R6"/>
<comment type="caution">
    <text evidence="2">The sequence shown here is derived from an EMBL/GenBank/DDBJ whole genome shotgun (WGS) entry which is preliminary data.</text>
</comment>
<gene>
    <name evidence="2" type="ORF">GS398_20830</name>
</gene>
<accession>A0A7K1Y3R6</accession>
<sequence length="241" mass="26616">MKRTYLLALGLFATQAAFSQQGTIAGNFTNTILQARQNEMINTKLTDFSTIATGRFYSDAWLSGSATGMDGKQVSSGYKFNFDKLSHELCMKWKDQAIVINSASLKTFTLIDPKTGDSHVFARQPAVDEIHFFEVLSSAATDPAEKYSLLKLVTAEADKQISNNYAANSSGDHSQKFTEKTEYFLVKKGKADKVKLNKKALLSSLSGEDLKLAEAFLAESKTMNEVLARNLVRVLNKETTI</sequence>
<evidence type="ECO:0000313" key="2">
    <source>
        <dbReference type="EMBL" id="MXV17758.1"/>
    </source>
</evidence>
<evidence type="ECO:0000313" key="3">
    <source>
        <dbReference type="Proteomes" id="UP000451233"/>
    </source>
</evidence>
<name>A0A7K1Y3R6_9SPHI</name>
<protein>
    <submittedName>
        <fullName evidence="2">Uncharacterized protein</fullName>
    </submittedName>
</protein>
<proteinExistence type="predicted"/>